<keyword evidence="1" id="KW-0812">Transmembrane</keyword>
<sequence>MGFSTKAPCPGYAGPVSPPPSDLRPLAIGEIIDRAATFWRKHFKTLFLLSLGFNLVSYIMTKALQLAAQRNVATIQMAIRDGDMPVLAAEYSRFLLMLTATLGVTFWVYSLNTLAVSRYVVPTQLGESTRPADGMQRVLKRVGTFTGAYLLSLLWAVGAILLLMLPGALLAGVGGAIVLRTEGTISGVRVLGWILLAAGPILAGLGMVGGLLWYLLRFALLAPVMAMEDLPAVGSFRRSGALLSGRVGPGFTGRVTVRAMILVTVVSIILIAVSILCGLPALIIQFTHGSALDPAATPAPQSLLVPAELLQVVGQAVFNPLGLVVYALLYLDMRVRREGLDLERRLEAR</sequence>
<comment type="caution">
    <text evidence="2">The sequence shown here is derived from an EMBL/GenBank/DDBJ whole genome shotgun (WGS) entry which is preliminary data.</text>
</comment>
<organism evidence="2 3">
    <name type="scientific">Archangium gephyra</name>
    <dbReference type="NCBI Taxonomy" id="48"/>
    <lineage>
        <taxon>Bacteria</taxon>
        <taxon>Pseudomonadati</taxon>
        <taxon>Myxococcota</taxon>
        <taxon>Myxococcia</taxon>
        <taxon>Myxococcales</taxon>
        <taxon>Cystobacterineae</taxon>
        <taxon>Archangiaceae</taxon>
        <taxon>Archangium</taxon>
    </lineage>
</organism>
<evidence type="ECO:0000313" key="2">
    <source>
        <dbReference type="EMBL" id="REG25160.1"/>
    </source>
</evidence>
<keyword evidence="1" id="KW-0472">Membrane</keyword>
<keyword evidence="3" id="KW-1185">Reference proteome</keyword>
<accession>A0ABX9JRJ4</accession>
<keyword evidence="1" id="KW-1133">Transmembrane helix</keyword>
<feature type="transmembrane region" description="Helical" evidence="1">
    <location>
        <begin position="142"/>
        <end position="170"/>
    </location>
</feature>
<name>A0ABX9JRJ4_9BACT</name>
<protein>
    <recommendedName>
        <fullName evidence="4">Glycerophosphoryl diester phosphodiesterase membrane domain-containing protein</fullName>
    </recommendedName>
</protein>
<gene>
    <name evidence="2" type="ORF">ATI61_113224</name>
</gene>
<dbReference type="EMBL" id="QUMU01000013">
    <property type="protein sequence ID" value="REG25160.1"/>
    <property type="molecule type" value="Genomic_DNA"/>
</dbReference>
<feature type="transmembrane region" description="Helical" evidence="1">
    <location>
        <begin position="43"/>
        <end position="61"/>
    </location>
</feature>
<feature type="transmembrane region" description="Helical" evidence="1">
    <location>
        <begin position="259"/>
        <end position="284"/>
    </location>
</feature>
<dbReference type="Proteomes" id="UP000256345">
    <property type="component" value="Unassembled WGS sequence"/>
</dbReference>
<evidence type="ECO:0000313" key="3">
    <source>
        <dbReference type="Proteomes" id="UP000256345"/>
    </source>
</evidence>
<feature type="transmembrane region" description="Helical" evidence="1">
    <location>
        <begin position="312"/>
        <end position="331"/>
    </location>
</feature>
<evidence type="ECO:0008006" key="4">
    <source>
        <dbReference type="Google" id="ProtNLM"/>
    </source>
</evidence>
<evidence type="ECO:0000256" key="1">
    <source>
        <dbReference type="SAM" id="Phobius"/>
    </source>
</evidence>
<feature type="transmembrane region" description="Helical" evidence="1">
    <location>
        <begin position="190"/>
        <end position="216"/>
    </location>
</feature>
<proteinExistence type="predicted"/>
<feature type="transmembrane region" description="Helical" evidence="1">
    <location>
        <begin position="94"/>
        <end position="121"/>
    </location>
</feature>
<reference evidence="2 3" key="1">
    <citation type="submission" date="2018-08" db="EMBL/GenBank/DDBJ databases">
        <title>Genomic Encyclopedia of Archaeal and Bacterial Type Strains, Phase II (KMG-II): from individual species to whole genera.</title>
        <authorList>
            <person name="Goeker M."/>
        </authorList>
    </citation>
    <scope>NUCLEOTIDE SEQUENCE [LARGE SCALE GENOMIC DNA]</scope>
    <source>
        <strain evidence="2 3">DSM 2261</strain>
    </source>
</reference>